<sequence>MMLDSESLQTNHYKGDKIFILWSNVNHALKSEPFI</sequence>
<name>A0A087T9F8_STEMI</name>
<proteinExistence type="predicted"/>
<keyword evidence="2" id="KW-1185">Reference proteome</keyword>
<protein>
    <submittedName>
        <fullName evidence="1">Uncharacterized protein</fullName>
    </submittedName>
</protein>
<gene>
    <name evidence="1" type="ORF">X975_11326</name>
</gene>
<evidence type="ECO:0000313" key="2">
    <source>
        <dbReference type="Proteomes" id="UP000054359"/>
    </source>
</evidence>
<organism evidence="1 2">
    <name type="scientific">Stegodyphus mimosarum</name>
    <name type="common">African social velvet spider</name>
    <dbReference type="NCBI Taxonomy" id="407821"/>
    <lineage>
        <taxon>Eukaryota</taxon>
        <taxon>Metazoa</taxon>
        <taxon>Ecdysozoa</taxon>
        <taxon>Arthropoda</taxon>
        <taxon>Chelicerata</taxon>
        <taxon>Arachnida</taxon>
        <taxon>Araneae</taxon>
        <taxon>Araneomorphae</taxon>
        <taxon>Entelegynae</taxon>
        <taxon>Eresoidea</taxon>
        <taxon>Eresidae</taxon>
        <taxon>Stegodyphus</taxon>
    </lineage>
</organism>
<dbReference type="AlphaFoldDB" id="A0A087T9F8"/>
<reference evidence="1 2" key="1">
    <citation type="submission" date="2013-11" db="EMBL/GenBank/DDBJ databases">
        <title>Genome sequencing of Stegodyphus mimosarum.</title>
        <authorList>
            <person name="Bechsgaard J."/>
        </authorList>
    </citation>
    <scope>NUCLEOTIDE SEQUENCE [LARGE SCALE GENOMIC DNA]</scope>
</reference>
<feature type="non-terminal residue" evidence="1">
    <location>
        <position position="35"/>
    </location>
</feature>
<evidence type="ECO:0000313" key="1">
    <source>
        <dbReference type="EMBL" id="KFM61747.1"/>
    </source>
</evidence>
<dbReference type="Proteomes" id="UP000054359">
    <property type="component" value="Unassembled WGS sequence"/>
</dbReference>
<accession>A0A087T9F8</accession>
<dbReference type="EMBL" id="KK114128">
    <property type="protein sequence ID" value="KFM61747.1"/>
    <property type="molecule type" value="Genomic_DNA"/>
</dbReference>